<evidence type="ECO:0000313" key="4">
    <source>
        <dbReference type="EMBL" id="KAK0975774.1"/>
    </source>
</evidence>
<dbReference type="GO" id="GO:0006412">
    <property type="term" value="P:translation"/>
    <property type="evidence" value="ECO:0007669"/>
    <property type="project" value="InterPro"/>
</dbReference>
<dbReference type="GO" id="GO:0003723">
    <property type="term" value="F:RNA binding"/>
    <property type="evidence" value="ECO:0007669"/>
    <property type="project" value="TreeGrafter"/>
</dbReference>
<dbReference type="AlphaFoldDB" id="A0AAN6QNQ4"/>
<dbReference type="PANTHER" id="PTHR10768:SF0">
    <property type="entry name" value="RIBOSOMAL PROTEIN L37"/>
    <property type="match status" value="1"/>
</dbReference>
<proteinExistence type="predicted"/>
<sequence>MTFAQPRVREVSENGTTRRTFCADVAASDPSTYKSTPARTADTRAPASGSVGPPPILRPYLRSPSSEPVVPGARTDRTRTDNWSEKAKRRKTTGTGRMRTLKTIARRAKNGFRTGMPKGSRGPGSAAQT</sequence>
<evidence type="ECO:0000256" key="2">
    <source>
        <dbReference type="ARBA" id="ARBA00023274"/>
    </source>
</evidence>
<evidence type="ECO:0000256" key="3">
    <source>
        <dbReference type="SAM" id="MobiDB-lite"/>
    </source>
</evidence>
<dbReference type="EMBL" id="JAUJLE010000144">
    <property type="protein sequence ID" value="KAK0975774.1"/>
    <property type="molecule type" value="Genomic_DNA"/>
</dbReference>
<dbReference type="Proteomes" id="UP001175353">
    <property type="component" value="Unassembled WGS sequence"/>
</dbReference>
<accession>A0AAN6QNQ4</accession>
<evidence type="ECO:0000256" key="1">
    <source>
        <dbReference type="ARBA" id="ARBA00022980"/>
    </source>
</evidence>
<name>A0AAN6QNQ4_9PEZI</name>
<feature type="compositionally biased region" description="Basic and acidic residues" evidence="3">
    <location>
        <begin position="74"/>
        <end position="86"/>
    </location>
</feature>
<feature type="compositionally biased region" description="Low complexity" evidence="3">
    <location>
        <begin position="36"/>
        <end position="47"/>
    </location>
</feature>
<dbReference type="GO" id="GO:0003735">
    <property type="term" value="F:structural constituent of ribosome"/>
    <property type="evidence" value="ECO:0007669"/>
    <property type="project" value="InterPro"/>
</dbReference>
<comment type="caution">
    <text evidence="4">The sequence shown here is derived from an EMBL/GenBank/DDBJ whole genome shotgun (WGS) entry which is preliminary data.</text>
</comment>
<keyword evidence="1 4" id="KW-0689">Ribosomal protein</keyword>
<feature type="region of interest" description="Disordered" evidence="3">
    <location>
        <begin position="1"/>
        <end position="95"/>
    </location>
</feature>
<feature type="region of interest" description="Disordered" evidence="3">
    <location>
        <begin position="107"/>
        <end position="129"/>
    </location>
</feature>
<gene>
    <name evidence="4" type="primary">RPL37B_3</name>
    <name evidence="4" type="ORF">LTR91_013916</name>
</gene>
<dbReference type="GO" id="GO:0022625">
    <property type="term" value="C:cytosolic large ribosomal subunit"/>
    <property type="evidence" value="ECO:0007669"/>
    <property type="project" value="TreeGrafter"/>
</dbReference>
<dbReference type="Gene3D" id="2.20.25.30">
    <property type="match status" value="1"/>
</dbReference>
<reference evidence="4" key="1">
    <citation type="submission" date="2023-06" db="EMBL/GenBank/DDBJ databases">
        <title>Black Yeasts Isolated from many extreme environments.</title>
        <authorList>
            <person name="Coleine C."/>
            <person name="Stajich J.E."/>
            <person name="Selbmann L."/>
        </authorList>
    </citation>
    <scope>NUCLEOTIDE SEQUENCE</scope>
    <source>
        <strain evidence="4">CCFEE 5200</strain>
    </source>
</reference>
<protein>
    <submittedName>
        <fullName evidence="4">60S ribosomal protein L37B</fullName>
    </submittedName>
</protein>
<keyword evidence="5" id="KW-1185">Reference proteome</keyword>
<organism evidence="4 5">
    <name type="scientific">Friedmanniomyces endolithicus</name>
    <dbReference type="NCBI Taxonomy" id="329885"/>
    <lineage>
        <taxon>Eukaryota</taxon>
        <taxon>Fungi</taxon>
        <taxon>Dikarya</taxon>
        <taxon>Ascomycota</taxon>
        <taxon>Pezizomycotina</taxon>
        <taxon>Dothideomycetes</taxon>
        <taxon>Dothideomycetidae</taxon>
        <taxon>Mycosphaerellales</taxon>
        <taxon>Teratosphaeriaceae</taxon>
        <taxon>Friedmanniomyces</taxon>
    </lineage>
</organism>
<keyword evidence="2" id="KW-0687">Ribonucleoprotein</keyword>
<dbReference type="PANTHER" id="PTHR10768">
    <property type="entry name" value="60S RIBOSOMAL PROTEIN L37"/>
    <property type="match status" value="1"/>
</dbReference>
<dbReference type="InterPro" id="IPR011331">
    <property type="entry name" value="Ribosomal_eL37/eL43"/>
</dbReference>
<evidence type="ECO:0000313" key="5">
    <source>
        <dbReference type="Proteomes" id="UP001175353"/>
    </source>
</evidence>